<accession>A0A7S3BW55</accession>
<dbReference type="EMBL" id="HBHX01066033">
    <property type="protein sequence ID" value="CAE0146859.1"/>
    <property type="molecule type" value="Transcribed_RNA"/>
</dbReference>
<name>A0A7S3BW55_9EUKA</name>
<dbReference type="AlphaFoldDB" id="A0A7S3BW55"/>
<protein>
    <submittedName>
        <fullName evidence="1">Uncharacterized protein</fullName>
    </submittedName>
</protein>
<gene>
    <name evidence="1" type="ORF">HERI1096_LOCUS36560</name>
</gene>
<evidence type="ECO:0000313" key="1">
    <source>
        <dbReference type="EMBL" id="CAE0146859.1"/>
    </source>
</evidence>
<organism evidence="1">
    <name type="scientific">Haptolina ericina</name>
    <dbReference type="NCBI Taxonomy" id="156174"/>
    <lineage>
        <taxon>Eukaryota</taxon>
        <taxon>Haptista</taxon>
        <taxon>Haptophyta</taxon>
        <taxon>Prymnesiophyceae</taxon>
        <taxon>Prymnesiales</taxon>
        <taxon>Prymnesiaceae</taxon>
        <taxon>Haptolina</taxon>
    </lineage>
</organism>
<proteinExistence type="predicted"/>
<reference evidence="1" key="1">
    <citation type="submission" date="2021-01" db="EMBL/GenBank/DDBJ databases">
        <authorList>
            <person name="Corre E."/>
            <person name="Pelletier E."/>
            <person name="Niang G."/>
            <person name="Scheremetjew M."/>
            <person name="Finn R."/>
            <person name="Kale V."/>
            <person name="Holt S."/>
            <person name="Cochrane G."/>
            <person name="Meng A."/>
            <person name="Brown T."/>
            <person name="Cohen L."/>
        </authorList>
    </citation>
    <scope>NUCLEOTIDE SEQUENCE</scope>
    <source>
        <strain evidence="1">CCMP281</strain>
    </source>
</reference>
<sequence length="144" mass="16201">MIKRCIYHSLNSSSDPTRGPGVCERRGAFERLKLGCMSCSFHIESQRNKLAIEGQLDVEAFLSPEMAQLAVRRAMLEGVPHPDEQSTLWAQLTSESDRLLESGVHRVGPRRLESVKHQQGELSPSITPLLKERLRLREQGGVVR</sequence>